<evidence type="ECO:0000313" key="3">
    <source>
        <dbReference type="Proteomes" id="UP001143362"/>
    </source>
</evidence>
<dbReference type="Proteomes" id="UP001143362">
    <property type="component" value="Unassembled WGS sequence"/>
</dbReference>
<keyword evidence="3" id="KW-1185">Reference proteome</keyword>
<dbReference type="InterPro" id="IPR025411">
    <property type="entry name" value="DUF4136"/>
</dbReference>
<dbReference type="Pfam" id="PF13590">
    <property type="entry name" value="DUF4136"/>
    <property type="match status" value="1"/>
</dbReference>
<feature type="domain" description="DUF4136" evidence="1">
    <location>
        <begin position="23"/>
        <end position="176"/>
    </location>
</feature>
<gene>
    <name evidence="2" type="ORF">EYC98_17485</name>
</gene>
<dbReference type="Gene3D" id="3.30.160.670">
    <property type="match status" value="1"/>
</dbReference>
<proteinExistence type="predicted"/>
<sequence>MLLLAGSVLFGCASGGLPQPIVDHNRDYDFTAAKTFAFMNRKSGPAESVVLSDMEINRVNNAFERALTMRGLTLVEKREDADILISWLLVTKEQTDVRSYNSTSYYQCWGCGPAVSDVSVRQYTQGTLIVDMVDPEMRKSVWRSVVQSKLNAEHELEGQQERFNNVAEHMMAAYPPQ</sequence>
<reference evidence="2" key="1">
    <citation type="submission" date="2019-02" db="EMBL/GenBank/DDBJ databases">
        <authorList>
            <person name="Li S.-H."/>
        </authorList>
    </citation>
    <scope>NUCLEOTIDE SEQUENCE</scope>
    <source>
        <strain evidence="2">IMCC14734</strain>
    </source>
</reference>
<organism evidence="2 3">
    <name type="scientific">Candidatus Litorirhabdus singularis</name>
    <dbReference type="NCBI Taxonomy" id="2518993"/>
    <lineage>
        <taxon>Bacteria</taxon>
        <taxon>Pseudomonadati</taxon>
        <taxon>Pseudomonadota</taxon>
        <taxon>Gammaproteobacteria</taxon>
        <taxon>Cellvibrionales</taxon>
        <taxon>Halieaceae</taxon>
        <taxon>Candidatus Litorirhabdus</taxon>
    </lineage>
</organism>
<protein>
    <submittedName>
        <fullName evidence="2">DUF4136 domain-containing protein</fullName>
    </submittedName>
</protein>
<comment type="caution">
    <text evidence="2">The sequence shown here is derived from an EMBL/GenBank/DDBJ whole genome shotgun (WGS) entry which is preliminary data.</text>
</comment>
<evidence type="ECO:0000259" key="1">
    <source>
        <dbReference type="Pfam" id="PF13590"/>
    </source>
</evidence>
<accession>A0ABT3TK28</accession>
<dbReference type="EMBL" id="SHNN01000004">
    <property type="protein sequence ID" value="MCX2982657.1"/>
    <property type="molecule type" value="Genomic_DNA"/>
</dbReference>
<evidence type="ECO:0000313" key="2">
    <source>
        <dbReference type="EMBL" id="MCX2982657.1"/>
    </source>
</evidence>
<name>A0ABT3TK28_9GAMM</name>